<dbReference type="InterPro" id="IPR036372">
    <property type="entry name" value="BEACH_dom_sf"/>
</dbReference>
<dbReference type="PROSITE" id="PS51783">
    <property type="entry name" value="PH_BEACH"/>
    <property type="match status" value="1"/>
</dbReference>
<dbReference type="InterPro" id="IPR013320">
    <property type="entry name" value="ConA-like_dom_sf"/>
</dbReference>
<dbReference type="InterPro" id="IPR016024">
    <property type="entry name" value="ARM-type_fold"/>
</dbReference>
<dbReference type="InterPro" id="IPR011993">
    <property type="entry name" value="PH-like_dom_sf"/>
</dbReference>
<dbReference type="HOGENOM" id="CLU_000175_2_0_1"/>
<dbReference type="SUPFAM" id="SSF50978">
    <property type="entry name" value="WD40 repeat-like"/>
    <property type="match status" value="1"/>
</dbReference>
<dbReference type="PROSITE" id="PS50294">
    <property type="entry name" value="WD_REPEATS_REGION"/>
    <property type="match status" value="1"/>
</dbReference>
<comment type="caution">
    <text evidence="7">The sequence shown here is derived from an EMBL/GenBank/DDBJ whole genome shotgun (WGS) entry which is preliminary data.</text>
</comment>
<sequence>MSGAQPRSRVSSSAISVERLTPKLQPAIDGLATCCHNPPGSIEEASGATEHLLLIHHTLIDDHKPQEAKSLFRQLGGFENVLGLLEHLAELYKPDTLGDADGKLLLSIVKDSLCIVAESLKDDPGNKRYFGKRDNAAGIIVYERILSSLAVKLNNTQDVELLYGGLLAAGLGNETMSQFFSTVRKKAEDAESNTLLSLSELVSRTLGTGEVVENPEFFGPLLRLWLAQTAEQETYPILRLSVPLCLTRLASLSQRNCLALHSTGILSPLLTLVTVPERSKDELEAYLKLATILCQHGINSLQDAIQLYQKAQKVPQVSRFLLDALKSSKSPPCVHFDLSSHGYSSIELPTLGRPFPSITSSGYTLTIWARVDKFEPDTHTTLFGAYDATQTCFVLVYLEKDTHNLILQTSIKGMRPSVRFKATKFLPGQWYHICIVHKRPKTLSLSRALLFVNGEFAEQLKADYPVVPRPRVNQKYPQIQAFLGTPRDLAVRVGKGVSSSKWSLASAILFDEAFNDDIIAVLCHLGPRYYGNFQDCLGSFQTYRASATLNLRNESLHAGKEDQSDIVSVIRQKGSILIPESSVLLNISPTSVMDDDDTNNIDESQLVKSLSKTAGKNLTQLTRVKGNSIVINGAVPAINEALTQPHGVAILTGDPVVVVPQSLDDVSWRIGGCAGVHLSLVEAATTRESLHLALELLFEAVQDNWRNSEAMEKENGYGILAMLLREKLGFPSPVQSSPLKTSPVCSTTQERNEASMELLLPILRFVGYDFENPKKSLIINPLAYRILLIDLDIWRQADLPLLEIYYSQFRTFCVESHYHRFNSKRLSRMRVVKRLIEALKAEIFTTTTLKLFVAAFKSLVGACMTAEVLRSVSLFITFSIHSAKQRVNNKTNKNKNTRLDIRSRRPGNLYSDHVPGYVSKEQIGVEILRVFTEVFCNSEDTASIQKFARTVTNKWLLYLLSEDNPDVVILVTMILSRLFIVHGTAYTKKFAEKAGGFVVMRHRLKRWWNLAPLWPLCFSILFGLDPGSINLDKNSGASDLQRLLSSPETLKVSFPEVLPVITGMLQLGLKASVMPRSGSPSSHAEDDDGVYVVRPRADSGSSSLRSEVSTPGPISSDHDILKAVVDFLAHIHEKSQNFRDFTVTSNYVEELLRALYPVVVGSDIVNAGFELESNSEGLRFGGDSVTIQPLQGPRPIVRTSTVEGTDAQDNDNELHRSSSFILVSSNKSKYSPSPARLQQIVTPVPDAASPRPSNPVANDILDILLAVYTDQLFGRKEFPGLQLFARIPPGFVEHQIYFESWILKNLLAHLEGKISKDKKVLIEPRVLNNLSRLLSYVAEAVYGGWFIDGAMATLNFIGPVLEYLQEPDIASLKSVRLCSQTIASIRSTVFRTVLLRLSAAEGQNAYTFLQQLTYWQTVLLSHEESPNEQLQLIYYLLYSKIVTEKEDVRVAAAGLWRITLVQKPSETSAILGQATPSLHRRLSLGFQKLVGMDDDSFLHWIDDQRDDLDCFFFGALCKGWESFVRDENTKTQETARIRASKRKDKLKQWTQTESINEEILRKHGITFGHWTANISVSEGLKHQRAVQDQQDDFNFMASAFSRMYTNLRRENGFLATQSKYNWRLDQTEGRSRMRLRVTPDDSTAKRDYQPKRKATNDTPEIKLDIRTRPAPNSDIINLSPPTIVPDSVDTESLDNETEDKSATEDSFELIDEPTGNDPYEDKNRKVMKNLQRGDQVQYVCNISRIIGLEACEGLLILGKISLYIMDNFFQRSDCEIVHVSQAHPEERDPYVRVISGRESDDRKHNNGAHRSRSWIWADVVSVSKRQFLFRDVALEIFFSDGRSYLFTLISAKLRNELYNELTSRAPQIHSSTSSTEDSWRFETLRSEGNNSQFFGSKLVNVFSQMPSHPATRKWLKGEMSNFHYLMLVNTLAGRTFNDLTQYPVFPWILADYTSEELDLTNPRTFRDLSKPMGCQTITREADFRSRYQSFAEMGGENAPPFHYGTHYSSAMIVCSYLIRLQPFVKSYLLLQGGTFDHADRLFFSIPDAWNSASRLNMTDVRELIPEFFYLPEFLSNSNNYDFGIRQSTGQSIDSVELPPWAKGDPKIFIAKHREALESPFVTRNLHQWIDLIFGAKQRGEAALEAVNVFHHLSYRGAKDLDSIEDPMERLATIGIIHNFGQTPHQVFHKHHPGREEIQNKPIRLDTSADSLTRLPFTLLDIQERVSSLSFSVKQDRLLCAAAFRLNIPPTYDKYMEWGFSDGSVRFYAAESRKLIGHFEHVHIGQLSCATFADSQTLITAGTDCTIAVWSFTSTSRSVDLLPKASLFGHRSPVTVLAVSRSFSTILSASKDGQVMLWDLNRLEFLRELSTGPPVSCARINDVTGNIAVCRSNMVCLYTLNGTLLLERPVCEQSDDNVLSCAFYEGVGNEWLERELFFTGHRKGLVNIWSKCIRNGVFELDLIRQLHHVNTSRGDGAAALAGITCVLPLSHVVYTGDESGQVYEWNCVQRH</sequence>
<dbReference type="InterPro" id="IPR036322">
    <property type="entry name" value="WD40_repeat_dom_sf"/>
</dbReference>
<dbReference type="PROSITE" id="PS50197">
    <property type="entry name" value="BEACH"/>
    <property type="match status" value="1"/>
</dbReference>
<dbReference type="Gene3D" id="2.130.10.10">
    <property type="entry name" value="YVTN repeat-like/Quinoprotein amine dehydrogenase"/>
    <property type="match status" value="1"/>
</dbReference>
<dbReference type="InterPro" id="IPR000409">
    <property type="entry name" value="BEACH_dom"/>
</dbReference>
<dbReference type="Proteomes" id="UP000024533">
    <property type="component" value="Unassembled WGS sequence"/>
</dbReference>
<dbReference type="OMA" id="EMSNFHY"/>
<dbReference type="Gene3D" id="2.30.29.30">
    <property type="entry name" value="Pleckstrin-homology domain (PH domain)/Phosphotyrosine-binding domain (PTB)"/>
    <property type="match status" value="1"/>
</dbReference>
<feature type="compositionally biased region" description="Acidic residues" evidence="4">
    <location>
        <begin position="1688"/>
        <end position="1697"/>
    </location>
</feature>
<dbReference type="Pfam" id="PF00400">
    <property type="entry name" value="WD40"/>
    <property type="match status" value="1"/>
</dbReference>
<dbReference type="SUPFAM" id="SSF48371">
    <property type="entry name" value="ARM repeat"/>
    <property type="match status" value="1"/>
</dbReference>
<feature type="region of interest" description="Disordered" evidence="4">
    <location>
        <begin position="1631"/>
        <end position="1722"/>
    </location>
</feature>
<dbReference type="SMART" id="SM01026">
    <property type="entry name" value="Beach"/>
    <property type="match status" value="1"/>
</dbReference>
<dbReference type="InterPro" id="IPR001680">
    <property type="entry name" value="WD40_rpt"/>
</dbReference>
<dbReference type="Pfam" id="PF23295">
    <property type="entry name" value="Arm_4"/>
    <property type="match status" value="1"/>
</dbReference>
<evidence type="ECO:0000256" key="2">
    <source>
        <dbReference type="ARBA" id="ARBA00022737"/>
    </source>
</evidence>
<feature type="domain" description="BEACH" evidence="5">
    <location>
        <begin position="1899"/>
        <end position="2194"/>
    </location>
</feature>
<accession>A0A059J0T1</accession>
<dbReference type="PROSITE" id="PS00678">
    <property type="entry name" value="WD_REPEATS_1"/>
    <property type="match status" value="1"/>
</dbReference>
<dbReference type="PANTHER" id="PTHR46108:SF4">
    <property type="entry name" value="BLUE CHEESE"/>
    <property type="match status" value="1"/>
</dbReference>
<dbReference type="CDD" id="cd01201">
    <property type="entry name" value="PH_BEACH"/>
    <property type="match status" value="1"/>
</dbReference>
<name>A0A059J0T1_TRIIM</name>
<proteinExistence type="predicted"/>
<keyword evidence="1 3" id="KW-0853">WD repeat</keyword>
<keyword evidence="2" id="KW-0677">Repeat</keyword>
<keyword evidence="8" id="KW-1185">Reference proteome</keyword>
<feature type="compositionally biased region" description="Basic and acidic residues" evidence="4">
    <location>
        <begin position="1631"/>
        <end position="1650"/>
    </location>
</feature>
<gene>
    <name evidence="7" type="ORF">H109_06585</name>
</gene>
<dbReference type="InterPro" id="IPR019775">
    <property type="entry name" value="WD40_repeat_CS"/>
</dbReference>
<dbReference type="STRING" id="1215338.A0A059J0T1"/>
<dbReference type="InterPro" id="IPR051944">
    <property type="entry name" value="BEACH_domain_protein"/>
</dbReference>
<dbReference type="EMBL" id="AOKY01000495">
    <property type="protein sequence ID" value="KDB21491.1"/>
    <property type="molecule type" value="Genomic_DNA"/>
</dbReference>
<evidence type="ECO:0000313" key="7">
    <source>
        <dbReference type="EMBL" id="KDB21491.1"/>
    </source>
</evidence>
<dbReference type="OrthoDB" id="26681at2759"/>
<dbReference type="CDD" id="cd06071">
    <property type="entry name" value="Beach"/>
    <property type="match status" value="1"/>
</dbReference>
<dbReference type="Pfam" id="PF02138">
    <property type="entry name" value="Beach"/>
    <property type="match status" value="1"/>
</dbReference>
<protein>
    <submittedName>
        <fullName evidence="7">Uncharacterized protein</fullName>
    </submittedName>
</protein>
<dbReference type="SUPFAM" id="SSF81837">
    <property type="entry name" value="BEACH domain"/>
    <property type="match status" value="1"/>
</dbReference>
<dbReference type="SUPFAM" id="SSF50729">
    <property type="entry name" value="PH domain-like"/>
    <property type="match status" value="1"/>
</dbReference>
<dbReference type="Pfam" id="PF14844">
    <property type="entry name" value="PH_BEACH"/>
    <property type="match status" value="1"/>
</dbReference>
<dbReference type="FunFam" id="1.10.1540.10:FF:000002">
    <property type="entry name" value="WD repeat and FYVE domain containing 3"/>
    <property type="match status" value="1"/>
</dbReference>
<dbReference type="PANTHER" id="PTHR46108">
    <property type="entry name" value="BLUE CHEESE"/>
    <property type="match status" value="1"/>
</dbReference>
<dbReference type="InterPro" id="IPR015943">
    <property type="entry name" value="WD40/YVTN_repeat-like_dom_sf"/>
</dbReference>
<dbReference type="InterPro" id="IPR056252">
    <property type="entry name" value="Alfy-like_Arm-like"/>
</dbReference>
<evidence type="ECO:0000313" key="8">
    <source>
        <dbReference type="Proteomes" id="UP000024533"/>
    </source>
</evidence>
<evidence type="ECO:0000259" key="5">
    <source>
        <dbReference type="PROSITE" id="PS50197"/>
    </source>
</evidence>
<evidence type="ECO:0000256" key="4">
    <source>
        <dbReference type="SAM" id="MobiDB-lite"/>
    </source>
</evidence>
<organism evidence="7 8">
    <name type="scientific">Trichophyton interdigitale (strain MR816)</name>
    <dbReference type="NCBI Taxonomy" id="1215338"/>
    <lineage>
        <taxon>Eukaryota</taxon>
        <taxon>Fungi</taxon>
        <taxon>Dikarya</taxon>
        <taxon>Ascomycota</taxon>
        <taxon>Pezizomycotina</taxon>
        <taxon>Eurotiomycetes</taxon>
        <taxon>Eurotiomycetidae</taxon>
        <taxon>Onygenales</taxon>
        <taxon>Arthrodermataceae</taxon>
        <taxon>Trichophyton</taxon>
    </lineage>
</organism>
<feature type="repeat" description="WD" evidence="3">
    <location>
        <begin position="2326"/>
        <end position="2367"/>
    </location>
</feature>
<dbReference type="Gene3D" id="1.10.1540.10">
    <property type="entry name" value="BEACH domain"/>
    <property type="match status" value="1"/>
</dbReference>
<feature type="domain" description="BEACH-type PH" evidence="6">
    <location>
        <begin position="1731"/>
        <end position="1862"/>
    </location>
</feature>
<evidence type="ECO:0000256" key="1">
    <source>
        <dbReference type="ARBA" id="ARBA00022574"/>
    </source>
</evidence>
<evidence type="ECO:0000256" key="3">
    <source>
        <dbReference type="PROSITE-ProRule" id="PRU00221"/>
    </source>
</evidence>
<dbReference type="SUPFAM" id="SSF49899">
    <property type="entry name" value="Concanavalin A-like lectins/glucanases"/>
    <property type="match status" value="1"/>
</dbReference>
<reference evidence="7 8" key="1">
    <citation type="submission" date="2014-02" db="EMBL/GenBank/DDBJ databases">
        <title>The Genome Sequence of Trichophyton interdigitale MR816.</title>
        <authorList>
            <consortium name="The Broad Institute Genomics Platform"/>
            <person name="Cuomo C.A."/>
            <person name="White T.C."/>
            <person name="Graser Y."/>
            <person name="Martinez-Rossi N."/>
            <person name="Heitman J."/>
            <person name="Young S.K."/>
            <person name="Zeng Q."/>
            <person name="Gargeya S."/>
            <person name="Abouelleil A."/>
            <person name="Alvarado L."/>
            <person name="Chapman S.B."/>
            <person name="Gainer-Dewar J."/>
            <person name="Goldberg J."/>
            <person name="Griggs A."/>
            <person name="Gujja S."/>
            <person name="Hansen M."/>
            <person name="Howarth C."/>
            <person name="Imamovic A."/>
            <person name="Larimer J."/>
            <person name="Martinez D."/>
            <person name="Murphy C."/>
            <person name="Pearson M.D."/>
            <person name="Persinoti G."/>
            <person name="Poon T."/>
            <person name="Priest M."/>
            <person name="Roberts A.D."/>
            <person name="Saif S."/>
            <person name="Shea T.D."/>
            <person name="Sykes S.N."/>
            <person name="Wortman J."/>
            <person name="Nusbaum C."/>
            <person name="Birren B."/>
        </authorList>
    </citation>
    <scope>NUCLEOTIDE SEQUENCE [LARGE SCALE GENOMIC DNA]</scope>
    <source>
        <strain evidence="7 8">MR816</strain>
    </source>
</reference>
<dbReference type="SMART" id="SM00320">
    <property type="entry name" value="WD40"/>
    <property type="match status" value="4"/>
</dbReference>
<evidence type="ECO:0000259" key="6">
    <source>
        <dbReference type="PROSITE" id="PS51783"/>
    </source>
</evidence>
<dbReference type="InterPro" id="IPR023362">
    <property type="entry name" value="PH-BEACH_dom"/>
</dbReference>
<dbReference type="PROSITE" id="PS50082">
    <property type="entry name" value="WD_REPEATS_2"/>
    <property type="match status" value="1"/>
</dbReference>